<feature type="binding site" evidence="14">
    <location>
        <position position="307"/>
    </location>
    <ligand>
        <name>FAD</name>
        <dbReference type="ChEBI" id="CHEBI:57692"/>
    </ligand>
</feature>
<dbReference type="PROSITE" id="PS00076">
    <property type="entry name" value="PYRIDINE_REDOX_1"/>
    <property type="match status" value="1"/>
</dbReference>
<evidence type="ECO:0000256" key="5">
    <source>
        <dbReference type="ARBA" id="ARBA00022490"/>
    </source>
</evidence>
<dbReference type="PRINTS" id="PR00411">
    <property type="entry name" value="PNDRDTASEI"/>
</dbReference>
<dbReference type="GO" id="GO:0050660">
    <property type="term" value="F:flavin adenine dinucleotide binding"/>
    <property type="evidence" value="ECO:0007669"/>
    <property type="project" value="InterPro"/>
</dbReference>
<feature type="binding site" evidence="14">
    <location>
        <begin position="178"/>
        <end position="185"/>
    </location>
    <ligand>
        <name>NAD(+)</name>
        <dbReference type="ChEBI" id="CHEBI:57540"/>
    </ligand>
</feature>
<dbReference type="Gene3D" id="3.50.50.60">
    <property type="entry name" value="FAD/NAD(P)-binding domain"/>
    <property type="match status" value="2"/>
</dbReference>
<evidence type="ECO:0000256" key="13">
    <source>
        <dbReference type="PIRSR" id="PIRSR000350-2"/>
    </source>
</evidence>
<name>A0A285TRF0_9BACL</name>
<evidence type="ECO:0000259" key="18">
    <source>
        <dbReference type="Pfam" id="PF07992"/>
    </source>
</evidence>
<evidence type="ECO:0000256" key="6">
    <source>
        <dbReference type="ARBA" id="ARBA00022630"/>
    </source>
</evidence>
<accession>A0A285TRF0</accession>
<dbReference type="InterPro" id="IPR016156">
    <property type="entry name" value="FAD/NAD-linked_Rdtase_dimer_sf"/>
</dbReference>
<evidence type="ECO:0000256" key="10">
    <source>
        <dbReference type="ARBA" id="ARBA00023157"/>
    </source>
</evidence>
<evidence type="ECO:0000256" key="3">
    <source>
        <dbReference type="ARBA" id="ARBA00012608"/>
    </source>
</evidence>
<dbReference type="PANTHER" id="PTHR22912">
    <property type="entry name" value="DISULFIDE OXIDOREDUCTASE"/>
    <property type="match status" value="1"/>
</dbReference>
<dbReference type="EMBL" id="OBMQ01000018">
    <property type="protein sequence ID" value="SOC25241.1"/>
    <property type="molecule type" value="Genomic_DNA"/>
</dbReference>
<dbReference type="InterPro" id="IPR004099">
    <property type="entry name" value="Pyr_nucl-diS_OxRdtase_dimer"/>
</dbReference>
<evidence type="ECO:0000256" key="1">
    <source>
        <dbReference type="ARBA" id="ARBA00004496"/>
    </source>
</evidence>
<comment type="catalytic activity">
    <reaction evidence="12 16">
        <text>N(6)-[(R)-dihydrolipoyl]-L-lysyl-[protein] + NAD(+) = N(6)-[(R)-lipoyl]-L-lysyl-[protein] + NADH + H(+)</text>
        <dbReference type="Rhea" id="RHEA:15045"/>
        <dbReference type="Rhea" id="RHEA-COMP:10474"/>
        <dbReference type="Rhea" id="RHEA-COMP:10475"/>
        <dbReference type="ChEBI" id="CHEBI:15378"/>
        <dbReference type="ChEBI" id="CHEBI:57540"/>
        <dbReference type="ChEBI" id="CHEBI:57945"/>
        <dbReference type="ChEBI" id="CHEBI:83099"/>
        <dbReference type="ChEBI" id="CHEBI:83100"/>
        <dbReference type="EC" id="1.8.1.4"/>
    </reaction>
</comment>
<dbReference type="NCBIfam" id="TIGR01350">
    <property type="entry name" value="lipoamide_DH"/>
    <property type="match status" value="1"/>
</dbReference>
<dbReference type="PRINTS" id="PR00368">
    <property type="entry name" value="FADPNR"/>
</dbReference>
<comment type="subcellular location">
    <subcellularLocation>
        <location evidence="1">Cytoplasm</location>
    </subcellularLocation>
</comment>
<evidence type="ECO:0000256" key="4">
    <source>
        <dbReference type="ARBA" id="ARBA00016961"/>
    </source>
</evidence>
<dbReference type="SUPFAM" id="SSF55424">
    <property type="entry name" value="FAD/NAD-linked reductases, dimerisation (C-terminal) domain"/>
    <property type="match status" value="1"/>
</dbReference>
<dbReference type="AlphaFoldDB" id="A0A285TRF0"/>
<dbReference type="Proteomes" id="UP000219636">
    <property type="component" value="Unassembled WGS sequence"/>
</dbReference>
<feature type="disulfide bond" description="Redox-active" evidence="15">
    <location>
        <begin position="41"/>
        <end position="46"/>
    </location>
</feature>
<comment type="cofactor">
    <cofactor evidence="14 16">
        <name>FAD</name>
        <dbReference type="ChEBI" id="CHEBI:57692"/>
    </cofactor>
    <text evidence="14 16">Binds 1 FAD per subunit.</text>
</comment>
<keyword evidence="20" id="KW-1185">Reference proteome</keyword>
<feature type="binding site" evidence="14">
    <location>
        <position position="113"/>
    </location>
    <ligand>
        <name>FAD</name>
        <dbReference type="ChEBI" id="CHEBI:57692"/>
    </ligand>
</feature>
<evidence type="ECO:0000259" key="17">
    <source>
        <dbReference type="Pfam" id="PF02852"/>
    </source>
</evidence>
<keyword evidence="5" id="KW-0963">Cytoplasm</keyword>
<organism evidence="19 20">
    <name type="scientific">Ureibacillus xyleni</name>
    <dbReference type="NCBI Taxonomy" id="614648"/>
    <lineage>
        <taxon>Bacteria</taxon>
        <taxon>Bacillati</taxon>
        <taxon>Bacillota</taxon>
        <taxon>Bacilli</taxon>
        <taxon>Bacillales</taxon>
        <taxon>Caryophanaceae</taxon>
        <taxon>Ureibacillus</taxon>
    </lineage>
</organism>
<dbReference type="Pfam" id="PF02852">
    <property type="entry name" value="Pyr_redox_dim"/>
    <property type="match status" value="1"/>
</dbReference>
<evidence type="ECO:0000313" key="19">
    <source>
        <dbReference type="EMBL" id="SOC25241.1"/>
    </source>
</evidence>
<dbReference type="FunFam" id="3.30.390.30:FF:000001">
    <property type="entry name" value="Dihydrolipoyl dehydrogenase"/>
    <property type="match status" value="1"/>
</dbReference>
<evidence type="ECO:0000256" key="15">
    <source>
        <dbReference type="PIRSR" id="PIRSR000350-4"/>
    </source>
</evidence>
<dbReference type="InterPro" id="IPR001100">
    <property type="entry name" value="Pyr_nuc-diS_OxRdtase"/>
</dbReference>
<keyword evidence="9 14" id="KW-0520">NAD</keyword>
<dbReference type="EC" id="1.8.1.4" evidence="3 16"/>
<reference evidence="20" key="1">
    <citation type="submission" date="2017-08" db="EMBL/GenBank/DDBJ databases">
        <authorList>
            <person name="Varghese N."/>
            <person name="Submissions S."/>
        </authorList>
    </citation>
    <scope>NUCLEOTIDE SEQUENCE [LARGE SCALE GENOMIC DNA]</scope>
    <source>
        <strain evidence="20">JC22</strain>
    </source>
</reference>
<sequence>MTTYDVTIIGGGPGGYVAALRAASEGLKVALIEADHLGGTCLNKGCIPSKTYLKNAELLEDMKHSESRGIFVKHVELSLDGLVGFKNNVLNNLRGGISSLLKAKKVDVFNGFGTIKTPTEVEIQQADTVNSISTKHIIVATGSKPSIPKIEGLENVPYHTTDTIFELTQIPSSLVIVGGGVIGVELANAFNSFGSNVTIVEYSDRIIPMEDPETSKLLQKHLKKSGIKILTNALLKKVENNGATTSLTIEENGTKQQVLETEELLVAVGRTPNLSATQNVNIEQNGPFLKVNDHLQTNIDTIYAIGDVIGGYQLAHVASAEGLNCIENILGKPKKMDYSIIPRCIYTNLQIASVGYSEQDLKNQNIDYNVFKYSFQGIGKAQTLGKTDGFVKLFTDPKYGEILGMCMIGPNVTELISQGSAFMHLEGTAFEMAEMIQPHPSLSEIFMEVANLSIGKGVH</sequence>
<dbReference type="PANTHER" id="PTHR22912:SF217">
    <property type="entry name" value="DIHYDROLIPOYL DEHYDROGENASE"/>
    <property type="match status" value="1"/>
</dbReference>
<feature type="binding site" evidence="14">
    <location>
        <begin position="141"/>
        <end position="143"/>
    </location>
    <ligand>
        <name>FAD</name>
        <dbReference type="ChEBI" id="CHEBI:57692"/>
    </ligand>
</feature>
<comment type="miscellaneous">
    <text evidence="16">The active site is a redox-active disulfide bond.</text>
</comment>
<dbReference type="Pfam" id="PF07992">
    <property type="entry name" value="Pyr_redox_2"/>
    <property type="match status" value="1"/>
</dbReference>
<keyword evidence="8 16" id="KW-0560">Oxidoreductase</keyword>
<keyword evidence="14" id="KW-0547">Nucleotide-binding</keyword>
<feature type="binding site" evidence="14">
    <location>
        <position position="50"/>
    </location>
    <ligand>
        <name>FAD</name>
        <dbReference type="ChEBI" id="CHEBI:57692"/>
    </ligand>
</feature>
<dbReference type="InterPro" id="IPR012999">
    <property type="entry name" value="Pyr_OxRdtase_I_AS"/>
</dbReference>
<dbReference type="InterPro" id="IPR036188">
    <property type="entry name" value="FAD/NAD-bd_sf"/>
</dbReference>
<dbReference type="OrthoDB" id="9800167at2"/>
<evidence type="ECO:0000256" key="16">
    <source>
        <dbReference type="RuleBase" id="RU003692"/>
    </source>
</evidence>
<dbReference type="InterPro" id="IPR023753">
    <property type="entry name" value="FAD/NAD-binding_dom"/>
</dbReference>
<evidence type="ECO:0000256" key="2">
    <source>
        <dbReference type="ARBA" id="ARBA00007532"/>
    </source>
</evidence>
<dbReference type="GO" id="GO:0005737">
    <property type="term" value="C:cytoplasm"/>
    <property type="evidence" value="ECO:0007669"/>
    <property type="project" value="UniProtKB-SubCell"/>
</dbReference>
<evidence type="ECO:0000256" key="7">
    <source>
        <dbReference type="ARBA" id="ARBA00022827"/>
    </source>
</evidence>
<keyword evidence="11 16" id="KW-0676">Redox-active center</keyword>
<dbReference type="GO" id="GO:0004148">
    <property type="term" value="F:dihydrolipoyl dehydrogenase (NADH) activity"/>
    <property type="evidence" value="ECO:0007669"/>
    <property type="project" value="UniProtKB-EC"/>
</dbReference>
<dbReference type="GO" id="GO:0006103">
    <property type="term" value="P:2-oxoglutarate metabolic process"/>
    <property type="evidence" value="ECO:0007669"/>
    <property type="project" value="TreeGrafter"/>
</dbReference>
<keyword evidence="6 16" id="KW-0285">Flavoprotein</keyword>
<dbReference type="SUPFAM" id="SSF51905">
    <property type="entry name" value="FAD/NAD(P)-binding domain"/>
    <property type="match status" value="1"/>
</dbReference>
<evidence type="ECO:0000256" key="9">
    <source>
        <dbReference type="ARBA" id="ARBA00023027"/>
    </source>
</evidence>
<evidence type="ECO:0000256" key="8">
    <source>
        <dbReference type="ARBA" id="ARBA00023002"/>
    </source>
</evidence>
<feature type="active site" description="Proton acceptor" evidence="13">
    <location>
        <position position="439"/>
    </location>
</feature>
<evidence type="ECO:0000256" key="12">
    <source>
        <dbReference type="ARBA" id="ARBA00049187"/>
    </source>
</evidence>
<feature type="binding site" evidence="14">
    <location>
        <position position="269"/>
    </location>
    <ligand>
        <name>NAD(+)</name>
        <dbReference type="ChEBI" id="CHEBI:57540"/>
    </ligand>
</feature>
<dbReference type="Gene3D" id="3.30.390.30">
    <property type="match status" value="1"/>
</dbReference>
<dbReference type="PIRSF" id="PIRSF000350">
    <property type="entry name" value="Mercury_reductase_MerA"/>
    <property type="match status" value="1"/>
</dbReference>
<dbReference type="InterPro" id="IPR006258">
    <property type="entry name" value="Lipoamide_DH"/>
</dbReference>
<evidence type="ECO:0000256" key="14">
    <source>
        <dbReference type="PIRSR" id="PIRSR000350-3"/>
    </source>
</evidence>
<evidence type="ECO:0000256" key="11">
    <source>
        <dbReference type="ARBA" id="ARBA00023284"/>
    </source>
</evidence>
<protein>
    <recommendedName>
        <fullName evidence="4 16">Dihydrolipoyl dehydrogenase</fullName>
        <ecNumber evidence="3 16">1.8.1.4</ecNumber>
    </recommendedName>
</protein>
<evidence type="ECO:0000313" key="20">
    <source>
        <dbReference type="Proteomes" id="UP000219636"/>
    </source>
</evidence>
<keyword evidence="7 14" id="KW-0274">FAD</keyword>
<proteinExistence type="inferred from homology"/>
<keyword evidence="10" id="KW-1015">Disulfide bond</keyword>
<comment type="similarity">
    <text evidence="2 16">Belongs to the class-I pyridine nucleotide-disulfide oxidoreductase family.</text>
</comment>
<feature type="domain" description="Pyridine nucleotide-disulphide oxidoreductase dimerisation" evidence="17">
    <location>
        <begin position="341"/>
        <end position="449"/>
    </location>
</feature>
<gene>
    <name evidence="19" type="ORF">SAMN05880501_11847</name>
</gene>
<dbReference type="InterPro" id="IPR050151">
    <property type="entry name" value="Class-I_Pyr_Nuc-Dis_Oxidored"/>
</dbReference>
<feature type="domain" description="FAD/NAD(P)-binding" evidence="18">
    <location>
        <begin position="4"/>
        <end position="322"/>
    </location>
</feature>
<feature type="binding site" evidence="14">
    <location>
        <position position="201"/>
    </location>
    <ligand>
        <name>NAD(+)</name>
        <dbReference type="ChEBI" id="CHEBI:57540"/>
    </ligand>
</feature>